<organism evidence="3 4">
    <name type="scientific">Paramecium octaurelia</name>
    <dbReference type="NCBI Taxonomy" id="43137"/>
    <lineage>
        <taxon>Eukaryota</taxon>
        <taxon>Sar</taxon>
        <taxon>Alveolata</taxon>
        <taxon>Ciliophora</taxon>
        <taxon>Intramacronucleata</taxon>
        <taxon>Oligohymenophorea</taxon>
        <taxon>Peniculida</taxon>
        <taxon>Parameciidae</taxon>
        <taxon>Paramecium</taxon>
    </lineage>
</organism>
<dbReference type="AlphaFoldDB" id="A0A8S1T5G1"/>
<dbReference type="EMBL" id="CAJJDP010000022">
    <property type="protein sequence ID" value="CAD8149051.1"/>
    <property type="molecule type" value="Genomic_DNA"/>
</dbReference>
<name>A0A8S1T5G1_PAROT</name>
<proteinExistence type="predicted"/>
<dbReference type="PANTHER" id="PTHR44943">
    <property type="entry name" value="CELLULOSE SYNTHASE OPERON PROTEIN C"/>
    <property type="match status" value="1"/>
</dbReference>
<dbReference type="PANTHER" id="PTHR44943:SF4">
    <property type="entry name" value="TPR REPEAT-CONTAINING PROTEIN MJ0798"/>
    <property type="match status" value="1"/>
</dbReference>
<evidence type="ECO:0000313" key="3">
    <source>
        <dbReference type="EMBL" id="CAD8149051.1"/>
    </source>
</evidence>
<keyword evidence="4" id="KW-1185">Reference proteome</keyword>
<dbReference type="InterPro" id="IPR051685">
    <property type="entry name" value="Ycf3/AcsC/BcsC/TPR_MFPF"/>
</dbReference>
<protein>
    <recommendedName>
        <fullName evidence="5">Tetratricopeptide repeat protein</fullName>
    </recommendedName>
</protein>
<evidence type="ECO:0000256" key="2">
    <source>
        <dbReference type="ARBA" id="ARBA00022803"/>
    </source>
</evidence>
<gene>
    <name evidence="3" type="ORF">POCTA_138.1.T0220011</name>
</gene>
<sequence length="174" mass="21270">MNRFVLGFYYFDYALQQKTLIFTLILKIKKKLNRYQEVLDSYGSQLQNNNNKAFKLLKKNRLEEALEYYDQAIQHSEENSIYYNNKVIFQYIVVSKVLNVSKNYFEKVMSTKRFQESLKCQNLLNQINPKNDNFSQQGNLDDVRRILLQRNIKYPKFMSYYFIFQRNFYKEYLK</sequence>
<keyword evidence="2" id="KW-0802">TPR repeat</keyword>
<evidence type="ECO:0000313" key="4">
    <source>
        <dbReference type="Proteomes" id="UP000683925"/>
    </source>
</evidence>
<dbReference type="Proteomes" id="UP000683925">
    <property type="component" value="Unassembled WGS sequence"/>
</dbReference>
<comment type="caution">
    <text evidence="3">The sequence shown here is derived from an EMBL/GenBank/DDBJ whole genome shotgun (WGS) entry which is preliminary data.</text>
</comment>
<keyword evidence="1" id="KW-0677">Repeat</keyword>
<reference evidence="3" key="1">
    <citation type="submission" date="2021-01" db="EMBL/GenBank/DDBJ databases">
        <authorList>
            <consortium name="Genoscope - CEA"/>
            <person name="William W."/>
        </authorList>
    </citation>
    <scope>NUCLEOTIDE SEQUENCE</scope>
</reference>
<accession>A0A8S1T5G1</accession>
<evidence type="ECO:0000256" key="1">
    <source>
        <dbReference type="ARBA" id="ARBA00022737"/>
    </source>
</evidence>
<evidence type="ECO:0008006" key="5">
    <source>
        <dbReference type="Google" id="ProtNLM"/>
    </source>
</evidence>